<comment type="similarity">
    <text evidence="2 5">Belongs to the RecX family.</text>
</comment>
<evidence type="ECO:0000313" key="9">
    <source>
        <dbReference type="EMBL" id="MFC0682130.1"/>
    </source>
</evidence>
<comment type="subcellular location">
    <subcellularLocation>
        <location evidence="1 5">Cytoplasm</location>
    </subcellularLocation>
</comment>
<evidence type="ECO:0000256" key="4">
    <source>
        <dbReference type="ARBA" id="ARBA00022490"/>
    </source>
</evidence>
<keyword evidence="10" id="KW-1185">Reference proteome</keyword>
<dbReference type="InterPro" id="IPR053924">
    <property type="entry name" value="RecX_HTH_2nd"/>
</dbReference>
<organism evidence="9 10">
    <name type="scientific">Lysobacter korlensis</name>
    <dbReference type="NCBI Taxonomy" id="553636"/>
    <lineage>
        <taxon>Bacteria</taxon>
        <taxon>Pseudomonadati</taxon>
        <taxon>Pseudomonadota</taxon>
        <taxon>Gammaproteobacteria</taxon>
        <taxon>Lysobacterales</taxon>
        <taxon>Lysobacteraceae</taxon>
        <taxon>Lysobacter</taxon>
    </lineage>
</organism>
<dbReference type="Pfam" id="PF02631">
    <property type="entry name" value="RecX_HTH2"/>
    <property type="match status" value="1"/>
</dbReference>
<evidence type="ECO:0000256" key="2">
    <source>
        <dbReference type="ARBA" id="ARBA00009695"/>
    </source>
</evidence>
<evidence type="ECO:0000256" key="5">
    <source>
        <dbReference type="HAMAP-Rule" id="MF_01114"/>
    </source>
</evidence>
<evidence type="ECO:0000259" key="7">
    <source>
        <dbReference type="Pfam" id="PF02631"/>
    </source>
</evidence>
<evidence type="ECO:0000256" key="6">
    <source>
        <dbReference type="SAM" id="MobiDB-lite"/>
    </source>
</evidence>
<dbReference type="Pfam" id="PF21981">
    <property type="entry name" value="RecX_HTH3"/>
    <property type="match status" value="1"/>
</dbReference>
<evidence type="ECO:0000313" key="10">
    <source>
        <dbReference type="Proteomes" id="UP001589896"/>
    </source>
</evidence>
<reference evidence="9 10" key="1">
    <citation type="submission" date="2024-09" db="EMBL/GenBank/DDBJ databases">
        <authorList>
            <person name="Sun Q."/>
            <person name="Mori K."/>
        </authorList>
    </citation>
    <scope>NUCLEOTIDE SEQUENCE [LARGE SCALE GENOMIC DNA]</scope>
    <source>
        <strain evidence="9 10">KCTC 23076</strain>
    </source>
</reference>
<name>A0ABV6RYS0_9GAMM</name>
<dbReference type="HAMAP" id="MF_01114">
    <property type="entry name" value="RecX"/>
    <property type="match status" value="1"/>
</dbReference>
<dbReference type="Proteomes" id="UP001589896">
    <property type="component" value="Unassembled WGS sequence"/>
</dbReference>
<feature type="domain" description="RecX second three-helical" evidence="7">
    <location>
        <begin position="118"/>
        <end position="159"/>
    </location>
</feature>
<protein>
    <recommendedName>
        <fullName evidence="3 5">Regulatory protein RecX</fullName>
    </recommendedName>
</protein>
<gene>
    <name evidence="5" type="primary">recX</name>
    <name evidence="9" type="ORF">ACFFGH_30235</name>
</gene>
<dbReference type="InterPro" id="IPR053925">
    <property type="entry name" value="RecX_HTH_3rd"/>
</dbReference>
<accession>A0ABV6RYS0</accession>
<feature type="compositionally biased region" description="Basic and acidic residues" evidence="6">
    <location>
        <begin position="48"/>
        <end position="73"/>
    </location>
</feature>
<dbReference type="InterPro" id="IPR036388">
    <property type="entry name" value="WH-like_DNA-bd_sf"/>
</dbReference>
<dbReference type="EMBL" id="JBHLTG010000011">
    <property type="protein sequence ID" value="MFC0682130.1"/>
    <property type="molecule type" value="Genomic_DNA"/>
</dbReference>
<dbReference type="RefSeq" id="WP_386675859.1">
    <property type="nucleotide sequence ID" value="NZ_JBHLTG010000011.1"/>
</dbReference>
<feature type="region of interest" description="Disordered" evidence="6">
    <location>
        <begin position="1"/>
        <end position="74"/>
    </location>
</feature>
<keyword evidence="4 5" id="KW-0963">Cytoplasm</keyword>
<dbReference type="PANTHER" id="PTHR33602:SF1">
    <property type="entry name" value="REGULATORY PROTEIN RECX FAMILY PROTEIN"/>
    <property type="match status" value="1"/>
</dbReference>
<evidence type="ECO:0000259" key="8">
    <source>
        <dbReference type="Pfam" id="PF21981"/>
    </source>
</evidence>
<dbReference type="Gene3D" id="1.10.10.10">
    <property type="entry name" value="Winged helix-like DNA-binding domain superfamily/Winged helix DNA-binding domain"/>
    <property type="match status" value="2"/>
</dbReference>
<sequence>MTPSDGRLAPVSYLPGVLPPASGPSEAADAPDERAEKLGAVSQAFDNWTRDSDDASEPLAERPADKKTARRAENVSMNALTRRGMSRRELERVLLARELDESTVAAELDRLQGVGLLDDRALAHDLVSRLRDRKGLGRTAVAAELSRRLLPGDVITEALDSIESDDELETARELAIRRAEQLRSLDRATAERRLSGFLQRRGYSGDIVRTAVTEALRGTASPGVTFR</sequence>
<feature type="domain" description="RecX third three-helical" evidence="8">
    <location>
        <begin position="165"/>
        <end position="212"/>
    </location>
</feature>
<evidence type="ECO:0000256" key="3">
    <source>
        <dbReference type="ARBA" id="ARBA00018111"/>
    </source>
</evidence>
<dbReference type="PANTHER" id="PTHR33602">
    <property type="entry name" value="REGULATORY PROTEIN RECX FAMILY PROTEIN"/>
    <property type="match status" value="1"/>
</dbReference>
<proteinExistence type="inferred from homology"/>
<comment type="function">
    <text evidence="5">Modulates RecA activity.</text>
</comment>
<evidence type="ECO:0000256" key="1">
    <source>
        <dbReference type="ARBA" id="ARBA00004496"/>
    </source>
</evidence>
<dbReference type="InterPro" id="IPR003783">
    <property type="entry name" value="Regulatory_RecX"/>
</dbReference>
<comment type="caution">
    <text evidence="9">The sequence shown here is derived from an EMBL/GenBank/DDBJ whole genome shotgun (WGS) entry which is preliminary data.</text>
</comment>